<gene>
    <name evidence="5" type="ORF">NC653_037147</name>
</gene>
<name>A0AAD6LN05_9ROSI</name>
<dbReference type="GO" id="GO:0033926">
    <property type="term" value="F:endo-alpha-N-acetylgalactosaminidase activity"/>
    <property type="evidence" value="ECO:0007669"/>
    <property type="project" value="UniProtKB-UniRule"/>
</dbReference>
<proteinExistence type="inferred from homology"/>
<dbReference type="PANTHER" id="PTHR31916:SF46">
    <property type="entry name" value="ALKALINE_NEUTRAL INVERTASE A, MITOCHONDRIAL"/>
    <property type="match status" value="1"/>
</dbReference>
<dbReference type="AlphaFoldDB" id="A0AAD6LN05"/>
<sequence>MQSWILEGRGKIQDPKVEKKCNPMENFHIIGNSTMKPSCRFLISTKNPVFFKRHHSLTSNLSGNQFNFDKTKQFLTCPFRILGFKPFSMNPGKSFCVPNISSGQSRLIARDSRAVSVVASQFRELSTSVETRVNDKNFERIFVQNGISVKPLVVERIDKDENVLGDEESRLGVLVDDGESREERDIEKEAWKLLNDAVVMYCGSPVGTVAANDPGDKMPLNYDQLSPFCLEEKGDCEEFLASCLAIAELGKTVDCYSPGQGLMPASFKVRTVPLDDNKLEEVLDPDFGESAIGRVAPVDSGLWWIILLRAYGKLTGDYALQERVMSDWHKTDLKLMLS</sequence>
<comment type="caution">
    <text evidence="5">The sequence shown here is derived from an EMBL/GenBank/DDBJ whole genome shotgun (WGS) entry which is preliminary data.</text>
</comment>
<accession>A0AAD6LN05</accession>
<evidence type="ECO:0000256" key="1">
    <source>
        <dbReference type="ARBA" id="ARBA00022801"/>
    </source>
</evidence>
<evidence type="ECO:0000313" key="6">
    <source>
        <dbReference type="Proteomes" id="UP001164929"/>
    </source>
</evidence>
<evidence type="ECO:0000313" key="5">
    <source>
        <dbReference type="EMBL" id="KAJ6969389.1"/>
    </source>
</evidence>
<dbReference type="InterPro" id="IPR024746">
    <property type="entry name" value="Glyco_hydro_100"/>
</dbReference>
<organism evidence="5 6">
    <name type="scientific">Populus alba x Populus x berolinensis</name>
    <dbReference type="NCBI Taxonomy" id="444605"/>
    <lineage>
        <taxon>Eukaryota</taxon>
        <taxon>Viridiplantae</taxon>
        <taxon>Streptophyta</taxon>
        <taxon>Embryophyta</taxon>
        <taxon>Tracheophyta</taxon>
        <taxon>Spermatophyta</taxon>
        <taxon>Magnoliopsida</taxon>
        <taxon>eudicotyledons</taxon>
        <taxon>Gunneridae</taxon>
        <taxon>Pentapetalae</taxon>
        <taxon>rosids</taxon>
        <taxon>fabids</taxon>
        <taxon>Malpighiales</taxon>
        <taxon>Salicaceae</taxon>
        <taxon>Saliceae</taxon>
        <taxon>Populus</taxon>
    </lineage>
</organism>
<dbReference type="Proteomes" id="UP001164929">
    <property type="component" value="Chromosome 16"/>
</dbReference>
<evidence type="ECO:0000256" key="2">
    <source>
        <dbReference type="ARBA" id="ARBA00023277"/>
    </source>
</evidence>
<comment type="function">
    <text evidence="4">Invertase that cleaves sucrose into glucose and fructose.</text>
</comment>
<keyword evidence="2 4" id="KW-0119">Carbohydrate metabolism</keyword>
<keyword evidence="3 4" id="KW-0326">Glycosidase</keyword>
<keyword evidence="1 4" id="KW-0378">Hydrolase</keyword>
<dbReference type="GO" id="GO:0005987">
    <property type="term" value="P:sucrose catabolic process"/>
    <property type="evidence" value="ECO:0007669"/>
    <property type="project" value="TreeGrafter"/>
</dbReference>
<evidence type="ECO:0000256" key="3">
    <source>
        <dbReference type="ARBA" id="ARBA00023295"/>
    </source>
</evidence>
<comment type="similarity">
    <text evidence="4">Belongs to the glycosyl hydrolase 100 family.</text>
</comment>
<dbReference type="PANTHER" id="PTHR31916">
    <property type="match status" value="1"/>
</dbReference>
<comment type="catalytic activity">
    <reaction evidence="4">
        <text>Hydrolysis of terminal non-reducing beta-D-fructofuranoside residues in beta-D-fructofuranosides.</text>
        <dbReference type="EC" id="3.2.1.26"/>
    </reaction>
</comment>
<reference evidence="5 6" key="1">
    <citation type="journal article" date="2023" name="Mol. Ecol. Resour.">
        <title>Chromosome-level genome assembly of a triploid poplar Populus alba 'Berolinensis'.</title>
        <authorList>
            <person name="Chen S."/>
            <person name="Yu Y."/>
            <person name="Wang X."/>
            <person name="Wang S."/>
            <person name="Zhang T."/>
            <person name="Zhou Y."/>
            <person name="He R."/>
            <person name="Meng N."/>
            <person name="Wang Y."/>
            <person name="Liu W."/>
            <person name="Liu Z."/>
            <person name="Liu J."/>
            <person name="Guo Q."/>
            <person name="Huang H."/>
            <person name="Sederoff R.R."/>
            <person name="Wang G."/>
            <person name="Qu G."/>
            <person name="Chen S."/>
        </authorList>
    </citation>
    <scope>NUCLEOTIDE SEQUENCE [LARGE SCALE GENOMIC DNA]</scope>
    <source>
        <strain evidence="5">SC-2020</strain>
    </source>
</reference>
<dbReference type="EMBL" id="JAQIZT010000016">
    <property type="protein sequence ID" value="KAJ6969389.1"/>
    <property type="molecule type" value="Genomic_DNA"/>
</dbReference>
<dbReference type="GO" id="GO:0004575">
    <property type="term" value="F:sucrose alpha-glucosidase activity"/>
    <property type="evidence" value="ECO:0007669"/>
    <property type="project" value="TreeGrafter"/>
</dbReference>
<dbReference type="Pfam" id="PF12899">
    <property type="entry name" value="Glyco_hydro_100"/>
    <property type="match status" value="1"/>
</dbReference>
<evidence type="ECO:0000256" key="4">
    <source>
        <dbReference type="RuleBase" id="RU367047"/>
    </source>
</evidence>
<protein>
    <recommendedName>
        <fullName evidence="4">Alkaline/neutral invertase</fullName>
        <ecNumber evidence="4">3.2.1.26</ecNumber>
    </recommendedName>
</protein>
<keyword evidence="6" id="KW-1185">Reference proteome</keyword>
<dbReference type="GO" id="GO:0005739">
    <property type="term" value="C:mitochondrion"/>
    <property type="evidence" value="ECO:0007669"/>
    <property type="project" value="TreeGrafter"/>
</dbReference>
<dbReference type="EC" id="3.2.1.26" evidence="4"/>